<feature type="transmembrane region" description="Helical" evidence="7">
    <location>
        <begin position="12"/>
        <end position="31"/>
    </location>
</feature>
<keyword evidence="4" id="KW-0067">ATP-binding</keyword>
<evidence type="ECO:0000256" key="7">
    <source>
        <dbReference type="SAM" id="Phobius"/>
    </source>
</evidence>
<feature type="domain" description="ABC transporter" evidence="8">
    <location>
        <begin position="328"/>
        <end position="535"/>
    </location>
</feature>
<dbReference type="InterPro" id="IPR011527">
    <property type="entry name" value="ABC1_TM_dom"/>
</dbReference>
<dbReference type="Pfam" id="PF00664">
    <property type="entry name" value="ABC_membrane"/>
    <property type="match status" value="1"/>
</dbReference>
<evidence type="ECO:0000313" key="13">
    <source>
        <dbReference type="Proteomes" id="UP000216316"/>
    </source>
</evidence>
<keyword evidence="6 7" id="KW-0472">Membrane</keyword>
<evidence type="ECO:0000256" key="2">
    <source>
        <dbReference type="ARBA" id="ARBA00022692"/>
    </source>
</evidence>
<sequence length="535" mass="60245">MKYLLRYLKKEPLKVGVVIILTIITSALRVTHALINVNILNSLIKLQMYNFFNWVMIDIGVFAILSIFLILLQIQTAKTIEFLCLDLRKDIVRQIANKPIMKYQEKDTGVYASWLTNDINTIENNGFYNILQSIQIITDPLFSIIALLQFSWTFIPLILLVSFLTVFLPQIVHDRLASASLSTTQANENLLSTINDGLRGFATYSIFGVERQLENRITGATMTLIGKKVRQAKYQAVANNIAGFSNILGQTGIEAWTGFLALQKSISIGVIGSSGNLSYNVFNSLAAIAPMWAEMTALTPIFEKYRLDDKSKPKQIGRTLENNDFQCLDVENLQIYFGDKPVFKQPLNLHISKNQKIALDGDSGSGKSTLLKIISGQIKNYQGSVKINNQDEKALSYDAIRETLIYVDQIPYLFNGTIRYNLELGEHFSDQEIFDALRKANLLDYVKELPAGLNAKVGENGTKMSGGQKQRLALARGLLRNRKLFLLDESTSSLDKKSALNVENIFLSQPDITVIFVSHQLHDENKQKFDRIIKI</sequence>
<keyword evidence="2 7" id="KW-0812">Transmembrane</keyword>
<dbReference type="InterPro" id="IPR003593">
    <property type="entry name" value="AAA+_ATPase"/>
</dbReference>
<protein>
    <submittedName>
        <fullName evidence="11">ABC transporter permease</fullName>
    </submittedName>
</protein>
<evidence type="ECO:0000256" key="4">
    <source>
        <dbReference type="ARBA" id="ARBA00022840"/>
    </source>
</evidence>
<feature type="transmembrane region" description="Helical" evidence="7">
    <location>
        <begin position="141"/>
        <end position="168"/>
    </location>
</feature>
<dbReference type="Pfam" id="PF00005">
    <property type="entry name" value="ABC_tran"/>
    <property type="match status" value="1"/>
</dbReference>
<reference evidence="10 13" key="2">
    <citation type="submission" date="2017-05" db="EMBL/GenBank/DDBJ databases">
        <authorList>
            <person name="Lin X.B."/>
            <person name="Stothard P."/>
            <person name="Tasseva G."/>
            <person name="Walter J."/>
        </authorList>
    </citation>
    <scope>NUCLEOTIDE SEQUENCE [LARGE SCALE GENOMIC DNA]</scope>
    <source>
        <strain evidence="10 13">609u</strain>
    </source>
</reference>
<dbReference type="InterPro" id="IPR003439">
    <property type="entry name" value="ABC_transporter-like_ATP-bd"/>
</dbReference>
<dbReference type="InterPro" id="IPR036640">
    <property type="entry name" value="ABC1_TM_sf"/>
</dbReference>
<evidence type="ECO:0000313" key="11">
    <source>
        <dbReference type="EMBL" id="OYR91475.1"/>
    </source>
</evidence>
<dbReference type="InterPro" id="IPR027417">
    <property type="entry name" value="P-loop_NTPase"/>
</dbReference>
<dbReference type="Gene3D" id="3.40.50.300">
    <property type="entry name" value="P-loop containing nucleotide triphosphate hydrolases"/>
    <property type="match status" value="1"/>
</dbReference>
<dbReference type="EMBL" id="NGNV01000022">
    <property type="protein sequence ID" value="OYR88002.1"/>
    <property type="molecule type" value="Genomic_DNA"/>
</dbReference>
<evidence type="ECO:0000313" key="12">
    <source>
        <dbReference type="Proteomes" id="UP000215828"/>
    </source>
</evidence>
<keyword evidence="5 7" id="KW-1133">Transmembrane helix</keyword>
<dbReference type="GO" id="GO:0034040">
    <property type="term" value="F:ATPase-coupled lipid transmembrane transporter activity"/>
    <property type="evidence" value="ECO:0007669"/>
    <property type="project" value="TreeGrafter"/>
</dbReference>
<dbReference type="EMBL" id="NGNX01000022">
    <property type="protein sequence ID" value="OYR91475.1"/>
    <property type="molecule type" value="Genomic_DNA"/>
</dbReference>
<dbReference type="SUPFAM" id="SSF90123">
    <property type="entry name" value="ABC transporter transmembrane region"/>
    <property type="match status" value="1"/>
</dbReference>
<dbReference type="RefSeq" id="WP_094496400.1">
    <property type="nucleotide sequence ID" value="NZ_NGNV01000022.1"/>
</dbReference>
<dbReference type="PROSITE" id="PS00211">
    <property type="entry name" value="ABC_TRANSPORTER_1"/>
    <property type="match status" value="1"/>
</dbReference>
<keyword evidence="3" id="KW-0547">Nucleotide-binding</keyword>
<dbReference type="Proteomes" id="UP000215828">
    <property type="component" value="Unassembled WGS sequence"/>
</dbReference>
<feature type="domain" description="ABC transmembrane type-1" evidence="9">
    <location>
        <begin position="17"/>
        <end position="297"/>
    </location>
</feature>
<dbReference type="GO" id="GO:0016887">
    <property type="term" value="F:ATP hydrolysis activity"/>
    <property type="evidence" value="ECO:0007669"/>
    <property type="project" value="InterPro"/>
</dbReference>
<dbReference type="GO" id="GO:0005886">
    <property type="term" value="C:plasma membrane"/>
    <property type="evidence" value="ECO:0007669"/>
    <property type="project" value="UniProtKB-SubCell"/>
</dbReference>
<evidence type="ECO:0000256" key="6">
    <source>
        <dbReference type="ARBA" id="ARBA00023136"/>
    </source>
</evidence>
<dbReference type="SMART" id="SM00382">
    <property type="entry name" value="AAA"/>
    <property type="match status" value="1"/>
</dbReference>
<dbReference type="PROSITE" id="PS50893">
    <property type="entry name" value="ABC_TRANSPORTER_2"/>
    <property type="match status" value="1"/>
</dbReference>
<dbReference type="PROSITE" id="PS50929">
    <property type="entry name" value="ABC_TM1F"/>
    <property type="match status" value="1"/>
</dbReference>
<name>A0A256LDG4_9LACO</name>
<dbReference type="GO" id="GO:0005524">
    <property type="term" value="F:ATP binding"/>
    <property type="evidence" value="ECO:0007669"/>
    <property type="project" value="UniProtKB-KW"/>
</dbReference>
<accession>A0A256LDG4</accession>
<reference evidence="12 13" key="3">
    <citation type="submission" date="2017-09" db="EMBL/GenBank/DDBJ databases">
        <title>Tripartite evolution among Lactobacillus johnsonii, Lactobacillus taiwanensis, Lactobacillus reuteri and their rodent host.</title>
        <authorList>
            <person name="Wang T."/>
            <person name="Knowles S."/>
            <person name="Cheng C."/>
        </authorList>
    </citation>
    <scope>NUCLEOTIDE SEQUENCE [LARGE SCALE GENOMIC DNA]</scope>
    <source>
        <strain evidence="11 12">609q</strain>
        <strain evidence="10 13">609u</strain>
    </source>
</reference>
<feature type="transmembrane region" description="Helical" evidence="7">
    <location>
        <begin position="51"/>
        <end position="72"/>
    </location>
</feature>
<dbReference type="PANTHER" id="PTHR24221:SF654">
    <property type="entry name" value="ATP-BINDING CASSETTE SUB-FAMILY B MEMBER 6"/>
    <property type="match status" value="1"/>
</dbReference>
<evidence type="ECO:0000256" key="3">
    <source>
        <dbReference type="ARBA" id="ARBA00022741"/>
    </source>
</evidence>
<comment type="caution">
    <text evidence="11">The sequence shown here is derived from an EMBL/GenBank/DDBJ whole genome shotgun (WGS) entry which is preliminary data.</text>
</comment>
<dbReference type="AlphaFoldDB" id="A0A256LDG4"/>
<proteinExistence type="predicted"/>
<reference evidence="11 12" key="1">
    <citation type="submission" date="2017-04" db="EMBL/GenBank/DDBJ databases">
        <authorList>
            <person name="Afonso C.L."/>
            <person name="Miller P.J."/>
            <person name="Scott M.A."/>
            <person name="Spackman E."/>
            <person name="Goraichik I."/>
            <person name="Dimitrov K.M."/>
            <person name="Suarez D.L."/>
            <person name="Swayne D.E."/>
        </authorList>
    </citation>
    <scope>NUCLEOTIDE SEQUENCE [LARGE SCALE GENOMIC DNA]</scope>
    <source>
        <strain evidence="11 12">609q</strain>
    </source>
</reference>
<dbReference type="SUPFAM" id="SSF52540">
    <property type="entry name" value="P-loop containing nucleoside triphosphate hydrolases"/>
    <property type="match status" value="1"/>
</dbReference>
<comment type="subcellular location">
    <subcellularLocation>
        <location evidence="1">Cell membrane</location>
        <topology evidence="1">Multi-pass membrane protein</topology>
    </subcellularLocation>
</comment>
<dbReference type="InterPro" id="IPR017871">
    <property type="entry name" value="ABC_transporter-like_CS"/>
</dbReference>
<dbReference type="CDD" id="cd03228">
    <property type="entry name" value="ABCC_MRP_Like"/>
    <property type="match status" value="1"/>
</dbReference>
<evidence type="ECO:0000259" key="9">
    <source>
        <dbReference type="PROSITE" id="PS50929"/>
    </source>
</evidence>
<dbReference type="PANTHER" id="PTHR24221">
    <property type="entry name" value="ATP-BINDING CASSETTE SUB-FAMILY B"/>
    <property type="match status" value="1"/>
</dbReference>
<dbReference type="InterPro" id="IPR039421">
    <property type="entry name" value="Type_1_exporter"/>
</dbReference>
<organism evidence="11 12">
    <name type="scientific">Lactobacillus taiwanensis</name>
    <dbReference type="NCBI Taxonomy" id="508451"/>
    <lineage>
        <taxon>Bacteria</taxon>
        <taxon>Bacillati</taxon>
        <taxon>Bacillota</taxon>
        <taxon>Bacilli</taxon>
        <taxon>Lactobacillales</taxon>
        <taxon>Lactobacillaceae</taxon>
        <taxon>Lactobacillus</taxon>
    </lineage>
</organism>
<dbReference type="Gene3D" id="1.20.1560.10">
    <property type="entry name" value="ABC transporter type 1, transmembrane domain"/>
    <property type="match status" value="1"/>
</dbReference>
<dbReference type="Proteomes" id="UP000216316">
    <property type="component" value="Unassembled WGS sequence"/>
</dbReference>
<evidence type="ECO:0000256" key="5">
    <source>
        <dbReference type="ARBA" id="ARBA00022989"/>
    </source>
</evidence>
<gene>
    <name evidence="10" type="ORF">CBF53_05670</name>
    <name evidence="11" type="ORF">CBF70_06360</name>
</gene>
<evidence type="ECO:0000259" key="8">
    <source>
        <dbReference type="PROSITE" id="PS50893"/>
    </source>
</evidence>
<keyword evidence="13" id="KW-1185">Reference proteome</keyword>
<evidence type="ECO:0000256" key="1">
    <source>
        <dbReference type="ARBA" id="ARBA00004651"/>
    </source>
</evidence>
<dbReference type="GO" id="GO:0140359">
    <property type="term" value="F:ABC-type transporter activity"/>
    <property type="evidence" value="ECO:0007669"/>
    <property type="project" value="InterPro"/>
</dbReference>
<evidence type="ECO:0000313" key="10">
    <source>
        <dbReference type="EMBL" id="OYR88002.1"/>
    </source>
</evidence>